<comment type="caution">
    <text evidence="1">The sequence shown here is derived from an EMBL/GenBank/DDBJ whole genome shotgun (WGS) entry which is preliminary data.</text>
</comment>
<accession>A0A8H4V712</accession>
<dbReference type="AlphaFoldDB" id="A0A8H4V712"/>
<evidence type="ECO:0000313" key="2">
    <source>
        <dbReference type="Proteomes" id="UP000557566"/>
    </source>
</evidence>
<dbReference type="OrthoDB" id="184880at2759"/>
<organism evidence="1 2">
    <name type="scientific">Ophiocordyceps sinensis</name>
    <dbReference type="NCBI Taxonomy" id="72228"/>
    <lineage>
        <taxon>Eukaryota</taxon>
        <taxon>Fungi</taxon>
        <taxon>Dikarya</taxon>
        <taxon>Ascomycota</taxon>
        <taxon>Pezizomycotina</taxon>
        <taxon>Sordariomycetes</taxon>
        <taxon>Hypocreomycetidae</taxon>
        <taxon>Hypocreales</taxon>
        <taxon>Ophiocordycipitaceae</taxon>
        <taxon>Ophiocordyceps</taxon>
    </lineage>
</organism>
<dbReference type="Proteomes" id="UP000557566">
    <property type="component" value="Unassembled WGS sequence"/>
</dbReference>
<evidence type="ECO:0000313" key="1">
    <source>
        <dbReference type="EMBL" id="KAF4510036.1"/>
    </source>
</evidence>
<protein>
    <submittedName>
        <fullName evidence="1">Uncharacterized protein</fullName>
    </submittedName>
</protein>
<name>A0A8H4V712_9HYPO</name>
<dbReference type="EMBL" id="JAAVMX010000003">
    <property type="protein sequence ID" value="KAF4510036.1"/>
    <property type="molecule type" value="Genomic_DNA"/>
</dbReference>
<sequence>MKADESRAGDESGRRELTDGLLLIDGCLCRGGAETDDGTSPGTSVESRSCRAREATSAFKGRCVCRRAVTDDGRREFETVNQRVGGTGSAAKEGKPMER</sequence>
<gene>
    <name evidence="1" type="ORF">G6O67_001962</name>
</gene>
<keyword evidence="2" id="KW-1185">Reference proteome</keyword>
<reference evidence="1 2" key="1">
    <citation type="journal article" date="2020" name="Genome Biol. Evol.">
        <title>A new high-quality draft genome assembly of the Chinese cordyceps Ophiocordyceps sinensis.</title>
        <authorList>
            <person name="Shu R."/>
            <person name="Zhang J."/>
            <person name="Meng Q."/>
            <person name="Zhang H."/>
            <person name="Zhou G."/>
            <person name="Li M."/>
            <person name="Wu P."/>
            <person name="Zhao Y."/>
            <person name="Chen C."/>
            <person name="Qin Q."/>
        </authorList>
    </citation>
    <scope>NUCLEOTIDE SEQUENCE [LARGE SCALE GENOMIC DNA]</scope>
    <source>
        <strain evidence="1 2">IOZ07</strain>
    </source>
</reference>
<proteinExistence type="predicted"/>